<reference evidence="5" key="1">
    <citation type="journal article" date="2015" name="J. Biotechnol.">
        <title>The structure of the Cyberlindnera jadinii genome and its relation to Candida utilis analyzed by the occurrence of single nucleotide polymorphisms.</title>
        <authorList>
            <person name="Rupp O."/>
            <person name="Brinkrolf K."/>
            <person name="Buerth C."/>
            <person name="Kunigo M."/>
            <person name="Schneider J."/>
            <person name="Jaenicke S."/>
            <person name="Goesmann A."/>
            <person name="Puehler A."/>
            <person name="Jaeger K.-E."/>
            <person name="Ernst J.F."/>
        </authorList>
    </citation>
    <scope>NUCLEOTIDE SEQUENCE [LARGE SCALE GENOMIC DNA]</scope>
    <source>
        <strain evidence="5">ATCC 18201 / CBS 1600 / BCRC 20928 / JCM 3617 / NBRC 0987 / NRRL Y-1542</strain>
    </source>
</reference>
<evidence type="ECO:0000313" key="4">
    <source>
        <dbReference type="EMBL" id="CEP24025.1"/>
    </source>
</evidence>
<evidence type="ECO:0000313" key="5">
    <source>
        <dbReference type="Proteomes" id="UP000038830"/>
    </source>
</evidence>
<dbReference type="GO" id="GO:0006887">
    <property type="term" value="P:exocytosis"/>
    <property type="evidence" value="ECO:0007669"/>
    <property type="project" value="UniProtKB-KW"/>
</dbReference>
<comment type="similarity">
    <text evidence="1">Belongs to the SEC6 family.</text>
</comment>
<dbReference type="PANTHER" id="PTHR21292">
    <property type="entry name" value="EXOCYST COMPLEX COMPONENT SEC6-RELATED"/>
    <property type="match status" value="1"/>
</dbReference>
<protein>
    <submittedName>
        <fullName evidence="4">SEC6 protein</fullName>
    </submittedName>
</protein>
<evidence type="ECO:0000256" key="3">
    <source>
        <dbReference type="ARBA" id="ARBA00022483"/>
    </source>
</evidence>
<name>A0A0H5C708_CYBJN</name>
<dbReference type="EMBL" id="CDQK01000005">
    <property type="protein sequence ID" value="CEP24025.1"/>
    <property type="molecule type" value="Genomic_DNA"/>
</dbReference>
<dbReference type="Proteomes" id="UP000038830">
    <property type="component" value="Unassembled WGS sequence"/>
</dbReference>
<organism evidence="4 5">
    <name type="scientific">Cyberlindnera jadinii (strain ATCC 18201 / CBS 1600 / BCRC 20928 / JCM 3617 / NBRC 0987 / NRRL Y-1542)</name>
    <name type="common">Torula yeast</name>
    <name type="synonym">Candida utilis</name>
    <dbReference type="NCBI Taxonomy" id="983966"/>
    <lineage>
        <taxon>Eukaryota</taxon>
        <taxon>Fungi</taxon>
        <taxon>Dikarya</taxon>
        <taxon>Ascomycota</taxon>
        <taxon>Saccharomycotina</taxon>
        <taxon>Saccharomycetes</taxon>
        <taxon>Phaffomycetales</taxon>
        <taxon>Phaffomycetaceae</taxon>
        <taxon>Cyberlindnera</taxon>
    </lineage>
</organism>
<dbReference type="Gene3D" id="1.10.357.50">
    <property type="match status" value="1"/>
</dbReference>
<dbReference type="AlphaFoldDB" id="A0A0H5C708"/>
<dbReference type="GO" id="GO:0000149">
    <property type="term" value="F:SNARE binding"/>
    <property type="evidence" value="ECO:0007669"/>
    <property type="project" value="TreeGrafter"/>
</dbReference>
<sequence length="781" mass="90555">MTTFSSTALRNLSQLLRTEDDLDKVESLKEQLIKEKTAIDVQLKSHTQTQLDRMLESMNSLTMCQDDVKTLKENVEQLDSIAVNSFGAISRYELINKISRVHEVFTQSTRIADKVASFHDELKEIDDMIEAENYNDIDIDSEVPSLLLIHWRLNKFRDFQDQIVELSLRSSDDARFTVKRLTSKTQFTVKKWDTLLENIISGLVESVKVGNHGLVVRFAKIIEYEERHDARISTIKEVLQKNEADVHAGLFQQIVKGSLQHRVYSRDYKQFFLTKLKENVHETFNNCWETFAHSNNIFEILDNFDWVFQDLSCVQQELSKLVPPKWDIFKTYYDIYYAELHLLITRLIESEPETAFIIDILDFDNKFQEIMVNEFNFKKSEVESIIGEVEKEQLFKDYLNLLVMMITGWMTNLSNTEQDVFRNRITAPETDSEKLYLLEGTKIVFQMFTQQCDAASGSGQGKILAGAIKEFSTLLIKRQQGWSELVKSEVHRLLLSNNPELRPPPKLEGEIVDDSVPPGLIEYLTALANDQMRGADYTEAISSKYGSMVSKKYSSQIHEDLENVIDGFANLAKECCDALIVMIFDDLKVVMRKIFTKEWLKSSFAQQIADTLLEYLGDLKHSMNSYLFEILCEEVVEETLLKYLDNLNSDVKFPKDPERFLGAVERDFETFYKLFIQFLSQDVIEEKFKIVEHFMDLATEQDLDQIATIWGSTVQSFNDIKIEFLSAVLKARPDVDHADAKLVVPKAKEVQQRYLTDHQFELAQSFMGRFNLSKKLKKDYL</sequence>
<evidence type="ECO:0000256" key="2">
    <source>
        <dbReference type="ARBA" id="ARBA00022448"/>
    </source>
</evidence>
<evidence type="ECO:0000256" key="1">
    <source>
        <dbReference type="ARBA" id="ARBA00009447"/>
    </source>
</evidence>
<dbReference type="GO" id="GO:0051601">
    <property type="term" value="P:exocyst localization"/>
    <property type="evidence" value="ECO:0007669"/>
    <property type="project" value="TreeGrafter"/>
</dbReference>
<proteinExistence type="inferred from homology"/>
<dbReference type="GO" id="GO:0000145">
    <property type="term" value="C:exocyst"/>
    <property type="evidence" value="ECO:0007669"/>
    <property type="project" value="InterPro"/>
</dbReference>
<dbReference type="PANTHER" id="PTHR21292:SF1">
    <property type="entry name" value="EXOCYST COMPLEX COMPONENT 3"/>
    <property type="match status" value="1"/>
</dbReference>
<keyword evidence="3" id="KW-0268">Exocytosis</keyword>
<gene>
    <name evidence="4" type="primary">SEC6</name>
    <name evidence="4" type="ORF">BN1211_4733</name>
</gene>
<keyword evidence="2" id="KW-0813">Transport</keyword>
<accession>A0A0H5C708</accession>
<dbReference type="Pfam" id="PF06046">
    <property type="entry name" value="Sec6"/>
    <property type="match status" value="1"/>
</dbReference>
<dbReference type="InterPro" id="IPR010326">
    <property type="entry name" value="EXOC3/Sec6"/>
</dbReference>
<dbReference type="InterPro" id="IPR042532">
    <property type="entry name" value="EXOC3/Sec6_C"/>
</dbReference>
<dbReference type="Gene3D" id="1.10.357.70">
    <property type="entry name" value="Exocyst complex component Sec6, C-terminal domain"/>
    <property type="match status" value="1"/>
</dbReference>